<dbReference type="AlphaFoldDB" id="A0A8J6FCA0"/>
<name>A0A8J6FCA0_ELECQ</name>
<dbReference type="EMBL" id="WNTK01000005">
    <property type="protein sequence ID" value="KAG9484405.1"/>
    <property type="molecule type" value="Genomic_DNA"/>
</dbReference>
<accession>A0A8J6FCA0</accession>
<proteinExistence type="predicted"/>
<keyword evidence="3" id="KW-1185">Reference proteome</keyword>
<feature type="region of interest" description="Disordered" evidence="1">
    <location>
        <begin position="1"/>
        <end position="30"/>
    </location>
</feature>
<reference evidence="2" key="1">
    <citation type="thesis" date="2020" institute="ProQuest LLC" country="789 East Eisenhower Parkway, Ann Arbor, MI, USA">
        <title>Comparative Genomics and Chromosome Evolution.</title>
        <authorList>
            <person name="Mudd A.B."/>
        </authorList>
    </citation>
    <scope>NUCLEOTIDE SEQUENCE</scope>
    <source>
        <strain evidence="2">HN-11 Male</strain>
        <tissue evidence="2">Kidney and liver</tissue>
    </source>
</reference>
<comment type="caution">
    <text evidence="2">The sequence shown here is derived from an EMBL/GenBank/DDBJ whole genome shotgun (WGS) entry which is preliminary data.</text>
</comment>
<protein>
    <submittedName>
        <fullName evidence="2">Uncharacterized protein</fullName>
    </submittedName>
</protein>
<evidence type="ECO:0000313" key="2">
    <source>
        <dbReference type="EMBL" id="KAG9484405.1"/>
    </source>
</evidence>
<dbReference type="Proteomes" id="UP000770717">
    <property type="component" value="Unassembled WGS sequence"/>
</dbReference>
<evidence type="ECO:0000256" key="1">
    <source>
        <dbReference type="SAM" id="MobiDB-lite"/>
    </source>
</evidence>
<evidence type="ECO:0000313" key="3">
    <source>
        <dbReference type="Proteomes" id="UP000770717"/>
    </source>
</evidence>
<organism evidence="2 3">
    <name type="scientific">Eleutherodactylus coqui</name>
    <name type="common">Puerto Rican coqui</name>
    <dbReference type="NCBI Taxonomy" id="57060"/>
    <lineage>
        <taxon>Eukaryota</taxon>
        <taxon>Metazoa</taxon>
        <taxon>Chordata</taxon>
        <taxon>Craniata</taxon>
        <taxon>Vertebrata</taxon>
        <taxon>Euteleostomi</taxon>
        <taxon>Amphibia</taxon>
        <taxon>Batrachia</taxon>
        <taxon>Anura</taxon>
        <taxon>Neobatrachia</taxon>
        <taxon>Hyloidea</taxon>
        <taxon>Eleutherodactylidae</taxon>
        <taxon>Eleutherodactylinae</taxon>
        <taxon>Eleutherodactylus</taxon>
        <taxon>Eleutherodactylus</taxon>
    </lineage>
</organism>
<gene>
    <name evidence="2" type="ORF">GDO78_010014</name>
</gene>
<sequence length="91" mass="10126">MRVAGKSSFKDSTKYSFGNKKEQKNKRVSLSSHIKKTAMDCKQCVSLKASATWRCGPSLAPARWRRMCCSTASIGKAVWEDKITSVCYLGN</sequence>